<proteinExistence type="predicted"/>
<dbReference type="PROSITE" id="PS51257">
    <property type="entry name" value="PROKAR_LIPOPROTEIN"/>
    <property type="match status" value="1"/>
</dbReference>
<dbReference type="AlphaFoldDB" id="A0A848J2M7"/>
<comment type="caution">
    <text evidence="1">The sequence shown here is derived from an EMBL/GenBank/DDBJ whole genome shotgun (WGS) entry which is preliminary data.</text>
</comment>
<dbReference type="EMBL" id="JABBNU010000009">
    <property type="protein sequence ID" value="NMM49588.1"/>
    <property type="molecule type" value="Genomic_DNA"/>
</dbReference>
<keyword evidence="2" id="KW-1185">Reference proteome</keyword>
<sequence length="166" mass="19305">MKSFKNIIFQIAFLILFFITGCMNDGPVKIPLENIDEGQRSYGSHIVQDILYSFKSDEGPDYLLDKKYITPKIYQGIRNSYAFNESYLLIQSLLGDIKSYRLFGAEQTHVVRSLRYKLTVENEGFKFVELKIDLNLNDDLAGYYLYVTTEDGQIKHENLLPRIVLR</sequence>
<name>A0A848J2M7_9BACT</name>
<evidence type="ECO:0000313" key="1">
    <source>
        <dbReference type="EMBL" id="NMM49588.1"/>
    </source>
</evidence>
<dbReference type="Proteomes" id="UP000559010">
    <property type="component" value="Unassembled WGS sequence"/>
</dbReference>
<accession>A0A848J2M7</accession>
<protein>
    <submittedName>
        <fullName evidence="1">Uncharacterized protein</fullName>
    </submittedName>
</protein>
<organism evidence="1 2">
    <name type="scientific">Marinigracilibium pacificum</name>
    <dbReference type="NCBI Taxonomy" id="2729599"/>
    <lineage>
        <taxon>Bacteria</taxon>
        <taxon>Pseudomonadati</taxon>
        <taxon>Bacteroidota</taxon>
        <taxon>Cytophagia</taxon>
        <taxon>Cytophagales</taxon>
        <taxon>Flammeovirgaceae</taxon>
        <taxon>Marinigracilibium</taxon>
    </lineage>
</organism>
<evidence type="ECO:0000313" key="2">
    <source>
        <dbReference type="Proteomes" id="UP000559010"/>
    </source>
</evidence>
<reference evidence="1 2" key="1">
    <citation type="submission" date="2020-04" db="EMBL/GenBank/DDBJ databases">
        <title>Flammeovirgaceae bacterium KN852 isolated from deep sea.</title>
        <authorList>
            <person name="Zhang D.-C."/>
        </authorList>
    </citation>
    <scope>NUCLEOTIDE SEQUENCE [LARGE SCALE GENOMIC DNA]</scope>
    <source>
        <strain evidence="1 2">KN852</strain>
    </source>
</reference>
<dbReference type="RefSeq" id="WP_169682847.1">
    <property type="nucleotide sequence ID" value="NZ_JABBNU010000009.1"/>
</dbReference>
<gene>
    <name evidence="1" type="ORF">HH304_14360</name>
</gene>